<dbReference type="Pfam" id="PF11127">
    <property type="entry name" value="YgaP-like_TM"/>
    <property type="match status" value="1"/>
</dbReference>
<dbReference type="InterPro" id="IPR021309">
    <property type="entry name" value="YgaP-like_TM"/>
</dbReference>
<evidence type="ECO:0000259" key="2">
    <source>
        <dbReference type="Pfam" id="PF11127"/>
    </source>
</evidence>
<name>K6DTK5_9BACI</name>
<feature type="domain" description="Inner membrane protein YgaP-like transmembrane" evidence="2">
    <location>
        <begin position="4"/>
        <end position="63"/>
    </location>
</feature>
<feature type="region of interest" description="Disordered" evidence="1">
    <location>
        <begin position="78"/>
        <end position="98"/>
    </location>
</feature>
<protein>
    <recommendedName>
        <fullName evidence="2">Inner membrane protein YgaP-like transmembrane domain-containing protein</fullName>
    </recommendedName>
</protein>
<dbReference type="eggNOG" id="ENOG50334YP">
    <property type="taxonomic scope" value="Bacteria"/>
</dbReference>
<comment type="caution">
    <text evidence="3">The sequence shown here is derived from an EMBL/GenBank/DDBJ whole genome shotgun (WGS) entry which is preliminary data.</text>
</comment>
<keyword evidence="4" id="KW-1185">Reference proteome</keyword>
<dbReference type="PATRIC" id="fig|1117379.3.peg.213"/>
<gene>
    <name evidence="3" type="ORF">BABA_01025</name>
</gene>
<proteinExistence type="predicted"/>
<dbReference type="AlphaFoldDB" id="K6DTK5"/>
<dbReference type="EMBL" id="AJLS01000005">
    <property type="protein sequence ID" value="EKN71573.1"/>
    <property type="molecule type" value="Genomic_DNA"/>
</dbReference>
<dbReference type="OrthoDB" id="5405951at2"/>
<accession>K6DTK5</accession>
<dbReference type="RefSeq" id="WP_007083248.1">
    <property type="nucleotide sequence ID" value="NZ_AJLS01000005.1"/>
</dbReference>
<dbReference type="STRING" id="1117379.BABA_01025"/>
<evidence type="ECO:0000313" key="4">
    <source>
        <dbReference type="Proteomes" id="UP000006316"/>
    </source>
</evidence>
<organism evidence="3 4">
    <name type="scientific">Neobacillus bataviensis LMG 21833</name>
    <dbReference type="NCBI Taxonomy" id="1117379"/>
    <lineage>
        <taxon>Bacteria</taxon>
        <taxon>Bacillati</taxon>
        <taxon>Bacillota</taxon>
        <taxon>Bacilli</taxon>
        <taxon>Bacillales</taxon>
        <taxon>Bacillaceae</taxon>
        <taxon>Neobacillus</taxon>
    </lineage>
</organism>
<dbReference type="Proteomes" id="UP000006316">
    <property type="component" value="Unassembled WGS sequence"/>
</dbReference>
<evidence type="ECO:0000313" key="3">
    <source>
        <dbReference type="EMBL" id="EKN71573.1"/>
    </source>
</evidence>
<reference evidence="3 4" key="1">
    <citation type="journal article" date="2012" name="Front. Microbiol.">
        <title>Redundancy and modularity in membrane-associated dissimilatory nitrate reduction in Bacillus.</title>
        <authorList>
            <person name="Heylen K."/>
            <person name="Keltjens J."/>
        </authorList>
    </citation>
    <scope>NUCLEOTIDE SEQUENCE [LARGE SCALE GENOMIC DNA]</scope>
    <source>
        <strain evidence="4">LMG 21833T</strain>
    </source>
</reference>
<sequence>MNIKPNISMLNALIRITFGLTILAWSTSKLVKHPWRDSYLFAAFCGAMKVAEGIVRYCPVTALCERCKDMIQEHNQATDSMDGMEGLDTDSIVPYNPS</sequence>
<evidence type="ECO:0000256" key="1">
    <source>
        <dbReference type="SAM" id="MobiDB-lite"/>
    </source>
</evidence>